<reference evidence="9 10" key="2">
    <citation type="journal article" date="2011" name="Stand. Genomic Sci.">
        <title>Complete genome sequence of the extremely halophilic Halanaerobium praevalens type strain (GSL).</title>
        <authorList>
            <person name="Ivanova N."/>
            <person name="Sikorski J."/>
            <person name="Chertkov O."/>
            <person name="Nolan M."/>
            <person name="Lucas S."/>
            <person name="Hammon N."/>
            <person name="Deshpande S."/>
            <person name="Cheng J.F."/>
            <person name="Tapia R."/>
            <person name="Han C."/>
            <person name="Goodwin L."/>
            <person name="Pitluck S."/>
            <person name="Huntemann M."/>
            <person name="Liolios K."/>
            <person name="Pagani I."/>
            <person name="Mavromatis K."/>
            <person name="Ovchinikova G."/>
            <person name="Pati A."/>
            <person name="Chen A."/>
            <person name="Palaniappan K."/>
            <person name="Land M."/>
            <person name="Hauser L."/>
            <person name="Brambilla E.M."/>
            <person name="Kannan K.P."/>
            <person name="Rohde M."/>
            <person name="Tindall B.J."/>
            <person name="Goker M."/>
            <person name="Detter J.C."/>
            <person name="Woyke T."/>
            <person name="Bristow J."/>
            <person name="Eisen J.A."/>
            <person name="Markowitz V."/>
            <person name="Hugenholtz P."/>
            <person name="Kyrpides N.C."/>
            <person name="Klenk H.P."/>
            <person name="Lapidus A."/>
        </authorList>
    </citation>
    <scope>NUCLEOTIDE SEQUENCE [LARGE SCALE GENOMIC DNA]</scope>
    <source>
        <strain evidence="10">ATCC 33744 / DSM 2228 / GSL</strain>
    </source>
</reference>
<evidence type="ECO:0000313" key="9">
    <source>
        <dbReference type="EMBL" id="ADO77604.1"/>
    </source>
</evidence>
<evidence type="ECO:0000256" key="2">
    <source>
        <dbReference type="ARBA" id="ARBA00022763"/>
    </source>
</evidence>
<dbReference type="STRING" id="572479.Hprae_1477"/>
<dbReference type="InterPro" id="IPR011335">
    <property type="entry name" value="Restrct_endonuc-II-like"/>
</dbReference>
<dbReference type="Gene3D" id="3.90.320.10">
    <property type="match status" value="1"/>
</dbReference>
<organism evidence="9 10">
    <name type="scientific">Halanaerobium praevalens (strain ATCC 33744 / DSM 2228 / GSL)</name>
    <dbReference type="NCBI Taxonomy" id="572479"/>
    <lineage>
        <taxon>Bacteria</taxon>
        <taxon>Bacillati</taxon>
        <taxon>Bacillota</taxon>
        <taxon>Clostridia</taxon>
        <taxon>Halanaerobiales</taxon>
        <taxon>Halanaerobiaceae</taxon>
        <taxon>Halanaerobium</taxon>
    </lineage>
</organism>
<dbReference type="Proteomes" id="UP000006866">
    <property type="component" value="Chromosome"/>
</dbReference>
<protein>
    <recommendedName>
        <fullName evidence="8">PD-(D/E)XK endonuclease-like domain-containing protein</fullName>
    </recommendedName>
</protein>
<dbReference type="AlphaFoldDB" id="E3DNQ4"/>
<keyword evidence="3" id="KW-0378">Hydrolase</keyword>
<dbReference type="KEGG" id="hpk:Hprae_1477"/>
<dbReference type="GO" id="GO:0016787">
    <property type="term" value="F:hydrolase activity"/>
    <property type="evidence" value="ECO:0007669"/>
    <property type="project" value="UniProtKB-KW"/>
</dbReference>
<evidence type="ECO:0000256" key="6">
    <source>
        <dbReference type="ARBA" id="ARBA00023125"/>
    </source>
</evidence>
<evidence type="ECO:0000256" key="1">
    <source>
        <dbReference type="ARBA" id="ARBA00022741"/>
    </source>
</evidence>
<evidence type="ECO:0000256" key="4">
    <source>
        <dbReference type="ARBA" id="ARBA00022806"/>
    </source>
</evidence>
<dbReference type="Pfam" id="PF12705">
    <property type="entry name" value="PDDEXK_1"/>
    <property type="match status" value="1"/>
</dbReference>
<keyword evidence="6" id="KW-0238">DNA-binding</keyword>
<dbReference type="HOGENOM" id="CLU_014981_0_0_9"/>
<accession>E3DNQ4</accession>
<evidence type="ECO:0000256" key="3">
    <source>
        <dbReference type="ARBA" id="ARBA00022801"/>
    </source>
</evidence>
<dbReference type="InterPro" id="IPR011604">
    <property type="entry name" value="PDDEXK-like_dom_sf"/>
</dbReference>
<keyword evidence="4" id="KW-0347">Helicase</keyword>
<dbReference type="eggNOG" id="COG2887">
    <property type="taxonomic scope" value="Bacteria"/>
</dbReference>
<dbReference type="GO" id="GO:0004386">
    <property type="term" value="F:helicase activity"/>
    <property type="evidence" value="ECO:0007669"/>
    <property type="project" value="UniProtKB-KW"/>
</dbReference>
<keyword evidence="7" id="KW-0234">DNA repair</keyword>
<reference evidence="10" key="1">
    <citation type="submission" date="2010-10" db="EMBL/GenBank/DDBJ databases">
        <title>The complete genome of Halanaerobium praevalens DSM 2228.</title>
        <authorList>
            <consortium name="US DOE Joint Genome Institute (JGI-PGF)"/>
            <person name="Lucas S."/>
            <person name="Copeland A."/>
            <person name="Lapidus A."/>
            <person name="Glavina del Rio T."/>
            <person name="Dalin E."/>
            <person name="Tice H."/>
            <person name="Bruce D."/>
            <person name="Goodwin L."/>
            <person name="Pitluck S."/>
            <person name="Kyrpides N."/>
            <person name="Mavromatis K."/>
            <person name="Ivanova N."/>
            <person name="Ovchinnikova G."/>
            <person name="Chertkov O."/>
            <person name="Detter J.C."/>
            <person name="Han C."/>
            <person name="Larimer F."/>
            <person name="Land M."/>
            <person name="Hauser L."/>
            <person name="Markowitz V."/>
            <person name="Cheng J.-F."/>
            <person name="Hugenholtz P."/>
            <person name="Woyke T."/>
            <person name="Wu D."/>
            <person name="Tindall B."/>
            <person name="Pomrenke H.G."/>
            <person name="Brambilla E."/>
            <person name="Klenk H.-P."/>
            <person name="Eisen J.A."/>
        </authorList>
    </citation>
    <scope>NUCLEOTIDE SEQUENCE [LARGE SCALE GENOMIC DNA]</scope>
    <source>
        <strain evidence="10">ATCC 33744 / DSM 2228 / GSL</strain>
    </source>
</reference>
<dbReference type="EMBL" id="CP002175">
    <property type="protein sequence ID" value="ADO77604.1"/>
    <property type="molecule type" value="Genomic_DNA"/>
</dbReference>
<keyword evidence="10" id="KW-1185">Reference proteome</keyword>
<evidence type="ECO:0000256" key="7">
    <source>
        <dbReference type="ARBA" id="ARBA00023204"/>
    </source>
</evidence>
<keyword evidence="5" id="KW-0067">ATP-binding</keyword>
<evidence type="ECO:0000256" key="5">
    <source>
        <dbReference type="ARBA" id="ARBA00022840"/>
    </source>
</evidence>
<dbReference type="GO" id="GO:0006281">
    <property type="term" value="P:DNA repair"/>
    <property type="evidence" value="ECO:0007669"/>
    <property type="project" value="UniProtKB-KW"/>
</dbReference>
<dbReference type="GO" id="GO:0005524">
    <property type="term" value="F:ATP binding"/>
    <property type="evidence" value="ECO:0007669"/>
    <property type="project" value="UniProtKB-KW"/>
</dbReference>
<proteinExistence type="predicted"/>
<keyword evidence="1" id="KW-0547">Nucleotide-binding</keyword>
<dbReference type="RefSeq" id="WP_014553627.1">
    <property type="nucleotide sequence ID" value="NC_017455.1"/>
</dbReference>
<dbReference type="PATRIC" id="fig|572479.3.peg.1497"/>
<evidence type="ECO:0000259" key="8">
    <source>
        <dbReference type="Pfam" id="PF12705"/>
    </source>
</evidence>
<evidence type="ECO:0000313" key="10">
    <source>
        <dbReference type="Proteomes" id="UP000006866"/>
    </source>
</evidence>
<name>E3DNQ4_HALPG</name>
<dbReference type="GO" id="GO:0003677">
    <property type="term" value="F:DNA binding"/>
    <property type="evidence" value="ECO:0007669"/>
    <property type="project" value="UniProtKB-KW"/>
</dbReference>
<gene>
    <name evidence="9" type="ordered locus">Hprae_1477</name>
</gene>
<sequence>MNFKYYDYQVDLFKEIISQQAEVYLFKNYQDLKEAVRVYQPAPLTKQSLFLTVKEFKKRLFSSEQIVVKEEKLVLILFSVLTSEQKKDLQLDNYQDIHQFTQRFFAYFNLLNNYQIQEFKQLTDWQKERIKRLENIKLNYQKKLNKLGYVDQLTLRENGLLNFDFLADYQKINFFNVLEFTPYFKDIIQQLSYNFQVELHLQLLKGDFNEQNLSLTKISLPKLAQQNLEIRKNNSKLKSLTALLNELNLSQKETEIIDPASEIEAAPILGQKLNFAKTKSYRESDFYVFLESLYQLYQKGKSGSQILLELPELYALAGQKLFKKWLDLDAESLLELKKLIGEDYYYLDQDIIENKLPAFKKLLNFLKQLRQIKTSKSFIKSLSDFAGELLSNEAQELIEKFNDSLLALKSIEEMKIVDNWQDYYSDLGAGLFSLLLNQLKYKTLKRVQTEKSIDFLESDRAAQKKRKKLLLNNCIQSSFALKQDGLFFLSEKQLQANGLELKHKQSILKKYYFLRHVLNSQKAVIFTVENETENISPAVILEELLLNSNLEIKDSKLKSITEKEILNNLFTFDSTPLLKVNNSSNFQHNLVVRKEDFGSSFNFSYYKYKSLKDCYHRFYLEHLLNLAPNLEISPSLSLMTLGILTHQIFGDLMIYAKKTKIMPSQIKESERQQIIKKAIKKNELKIDKDYLNYYNQIIFKSLDSSFIRFAHLLEKYLPEDFSNILVEWPEWNRELEKYFEVGGIDFYLSGRIDLLLLNKGEYFIIDFKTGSGDQKQLDFYSLMLRQNYNKKLAPASRKAIYNIFEQSFEHSYHKIEKEAKLGAELEELSLELFNSGEYERLYKSRCQRCPYQAICRLEVKENEKSN</sequence>
<dbReference type="SUPFAM" id="SSF52980">
    <property type="entry name" value="Restriction endonuclease-like"/>
    <property type="match status" value="1"/>
</dbReference>
<keyword evidence="2" id="KW-0227">DNA damage</keyword>
<feature type="domain" description="PD-(D/E)XK endonuclease-like" evidence="8">
    <location>
        <begin position="603"/>
        <end position="856"/>
    </location>
</feature>
<dbReference type="InterPro" id="IPR038726">
    <property type="entry name" value="PDDEXK_AddAB-type"/>
</dbReference>